<evidence type="ECO:0000313" key="3">
    <source>
        <dbReference type="Proteomes" id="UP000183567"/>
    </source>
</evidence>
<dbReference type="Proteomes" id="UP000183567">
    <property type="component" value="Unassembled WGS sequence"/>
</dbReference>
<accession>A0A1J8PSD7</accession>
<dbReference type="STRING" id="180088.A0A1J8PSD7"/>
<dbReference type="InterPro" id="IPR056009">
    <property type="entry name" value="DUF7587"/>
</dbReference>
<proteinExistence type="predicted"/>
<name>A0A1J8PSD7_9AGAM</name>
<evidence type="ECO:0000313" key="2">
    <source>
        <dbReference type="EMBL" id="OJA11423.1"/>
    </source>
</evidence>
<organism evidence="2 3">
    <name type="scientific">Rhizopogon vesiculosus</name>
    <dbReference type="NCBI Taxonomy" id="180088"/>
    <lineage>
        <taxon>Eukaryota</taxon>
        <taxon>Fungi</taxon>
        <taxon>Dikarya</taxon>
        <taxon>Basidiomycota</taxon>
        <taxon>Agaricomycotina</taxon>
        <taxon>Agaricomycetes</taxon>
        <taxon>Agaricomycetidae</taxon>
        <taxon>Boletales</taxon>
        <taxon>Suillineae</taxon>
        <taxon>Rhizopogonaceae</taxon>
        <taxon>Rhizopogon</taxon>
    </lineage>
</organism>
<gene>
    <name evidence="2" type="ORF">AZE42_05736</name>
</gene>
<dbReference type="Pfam" id="PF24494">
    <property type="entry name" value="DUF7587"/>
    <property type="match status" value="1"/>
</dbReference>
<evidence type="ECO:0000259" key="1">
    <source>
        <dbReference type="Pfam" id="PF24494"/>
    </source>
</evidence>
<dbReference type="OrthoDB" id="3359845at2759"/>
<dbReference type="EMBL" id="LVVM01005079">
    <property type="protein sequence ID" value="OJA11423.1"/>
    <property type="molecule type" value="Genomic_DNA"/>
</dbReference>
<feature type="non-terminal residue" evidence="2">
    <location>
        <position position="381"/>
    </location>
</feature>
<keyword evidence="3" id="KW-1185">Reference proteome</keyword>
<reference evidence="2 3" key="1">
    <citation type="submission" date="2016-03" db="EMBL/GenBank/DDBJ databases">
        <title>Comparative genomics of the ectomycorrhizal sister species Rhizopogon vinicolor and Rhizopogon vesiculosus (Basidiomycota: Boletales) reveals a divergence of the mating type B locus.</title>
        <authorList>
            <person name="Mujic A.B."/>
            <person name="Kuo A."/>
            <person name="Tritt A."/>
            <person name="Lipzen A."/>
            <person name="Chen C."/>
            <person name="Johnson J."/>
            <person name="Sharma A."/>
            <person name="Barry K."/>
            <person name="Grigoriev I.V."/>
            <person name="Spatafora J.W."/>
        </authorList>
    </citation>
    <scope>NUCLEOTIDE SEQUENCE [LARGE SCALE GENOMIC DNA]</scope>
    <source>
        <strain evidence="2 3">AM-OR11-056</strain>
    </source>
</reference>
<dbReference type="AlphaFoldDB" id="A0A1J8PSD7"/>
<protein>
    <recommendedName>
        <fullName evidence="1">DUF7587 domain-containing protein</fullName>
    </recommendedName>
</protein>
<sequence>MSVVSTSPQSPTLGGPLPQYGYGSDHTFDRLIQDNHFLFRVYTPKHRSPFHDATEPYFVGQKYNEQFREAADQLRQPFRGQSVASMTTYADVAQHMDWTQRHMSPFISTTFSFAWAIWEATRRYRVGLKHDIEIAIIDARQLAGRAATALELLRKGAPNERHLDYWKWYRFALESQDVLVHGSIPTSAVLASVPLLSIIDKLPSYFLRQDTVLDKRTSTSAFDILSWDTMDRKPSFRQFCQDMSDQFLRLPTEHRLRDATGGSVRLAMAFLRPWFHSVVIDDFTEATETACSLAFVIAQWPAQWWSRDHVEMWDVIRSLIQALGEEIREKQKGEASDEVRRLQGVVSNLERVVQDYAEEAEVASSAGSRNGVMEAEVNVSV</sequence>
<feature type="domain" description="DUF7587" evidence="1">
    <location>
        <begin position="35"/>
        <end position="196"/>
    </location>
</feature>
<comment type="caution">
    <text evidence="2">The sequence shown here is derived from an EMBL/GenBank/DDBJ whole genome shotgun (WGS) entry which is preliminary data.</text>
</comment>